<dbReference type="Proteomes" id="UP000502823">
    <property type="component" value="Unassembled WGS sequence"/>
</dbReference>
<comment type="caution">
    <text evidence="1">The sequence shown here is derived from an EMBL/GenBank/DDBJ whole genome shotgun (WGS) entry which is preliminary data.</text>
</comment>
<dbReference type="SUPFAM" id="SSF53187">
    <property type="entry name" value="Zn-dependent exopeptidases"/>
    <property type="match status" value="1"/>
</dbReference>
<keyword evidence="2" id="KW-1185">Reference proteome</keyword>
<feature type="non-terminal residue" evidence="1">
    <location>
        <position position="80"/>
    </location>
</feature>
<reference evidence="2" key="1">
    <citation type="submission" date="2020-01" db="EMBL/GenBank/DDBJ databases">
        <title>Draft genome sequence of the Termite Coptotermes fromosanus.</title>
        <authorList>
            <person name="Itakura S."/>
            <person name="Yosikawa Y."/>
            <person name="Umezawa K."/>
        </authorList>
    </citation>
    <scope>NUCLEOTIDE SEQUENCE [LARGE SCALE GENOMIC DNA]</scope>
</reference>
<sequence>MCKAFDPDNLICNLGSLETFRTTSYEVINLFQQQRRLDLLTITSPSNMKPGNKKPRVVVILSRIHPGESPTSFICQGRTS</sequence>
<dbReference type="AlphaFoldDB" id="A0A6L2PXS2"/>
<evidence type="ECO:0008006" key="3">
    <source>
        <dbReference type="Google" id="ProtNLM"/>
    </source>
</evidence>
<evidence type="ECO:0000313" key="1">
    <source>
        <dbReference type="EMBL" id="GFG35265.1"/>
    </source>
</evidence>
<name>A0A6L2PXS2_COPFO</name>
<dbReference type="OrthoDB" id="10253041at2759"/>
<organism evidence="1 2">
    <name type="scientific">Coptotermes formosanus</name>
    <name type="common">Formosan subterranean termite</name>
    <dbReference type="NCBI Taxonomy" id="36987"/>
    <lineage>
        <taxon>Eukaryota</taxon>
        <taxon>Metazoa</taxon>
        <taxon>Ecdysozoa</taxon>
        <taxon>Arthropoda</taxon>
        <taxon>Hexapoda</taxon>
        <taxon>Insecta</taxon>
        <taxon>Pterygota</taxon>
        <taxon>Neoptera</taxon>
        <taxon>Polyneoptera</taxon>
        <taxon>Dictyoptera</taxon>
        <taxon>Blattodea</taxon>
        <taxon>Blattoidea</taxon>
        <taxon>Termitoidae</taxon>
        <taxon>Rhinotermitidae</taxon>
        <taxon>Coptotermes</taxon>
    </lineage>
</organism>
<dbReference type="EMBL" id="BLKM01000539">
    <property type="protein sequence ID" value="GFG35265.1"/>
    <property type="molecule type" value="Genomic_DNA"/>
</dbReference>
<dbReference type="InParanoid" id="A0A6L2PXS2"/>
<accession>A0A6L2PXS2</accession>
<dbReference type="Gene3D" id="3.40.630.10">
    <property type="entry name" value="Zn peptidases"/>
    <property type="match status" value="1"/>
</dbReference>
<protein>
    <recommendedName>
        <fullName evidence="3">Peptidase M14 carboxypeptidase A domain-containing protein</fullName>
    </recommendedName>
</protein>
<gene>
    <name evidence="1" type="ORF">Cfor_02497</name>
</gene>
<evidence type="ECO:0000313" key="2">
    <source>
        <dbReference type="Proteomes" id="UP000502823"/>
    </source>
</evidence>
<proteinExistence type="predicted"/>